<dbReference type="Gene3D" id="3.10.129.10">
    <property type="entry name" value="Hotdog Thioesterase"/>
    <property type="match status" value="2"/>
</dbReference>
<name>A0ABU3UKF4_9ACTN</name>
<evidence type="ECO:0000313" key="2">
    <source>
        <dbReference type="Proteomes" id="UP001257627"/>
    </source>
</evidence>
<comment type="caution">
    <text evidence="1">The sequence shown here is derived from an EMBL/GenBank/DDBJ whole genome shotgun (WGS) entry which is preliminary data.</text>
</comment>
<proteinExistence type="predicted"/>
<dbReference type="SUPFAM" id="SSF54637">
    <property type="entry name" value="Thioesterase/thiol ester dehydrase-isomerase"/>
    <property type="match status" value="2"/>
</dbReference>
<protein>
    <recommendedName>
        <fullName evidence="3">Acyl-CoA thioesterase FadM</fullName>
    </recommendedName>
</protein>
<dbReference type="InterPro" id="IPR029069">
    <property type="entry name" value="HotDog_dom_sf"/>
</dbReference>
<reference evidence="1 2" key="1">
    <citation type="submission" date="2023-02" db="EMBL/GenBank/DDBJ databases">
        <authorList>
            <person name="Maleckis M."/>
        </authorList>
    </citation>
    <scope>NUCLEOTIDE SEQUENCE [LARGE SCALE GENOMIC DNA]</scope>
    <source>
        <strain evidence="1 2">P8-A2</strain>
    </source>
</reference>
<sequence>MTDTETAVKNVLTETTTVALTPGYEGANIGTYIGFKHVNYLVEKAVIEHFRRSGLPVGELYERYGLGFDLVDLEARLRGGLFVDDEASLQVRPVTEHHDTVFRFKIAITVLRDGEPKKVVTASVSAVLRRDEDDRRLPDRVPSPAVLDRFTVAVIGTPEPGEEIPAAGTDQLVSGGSTDQDPVLEHLLAGRNGYGWKFRIPYPYVHFFSRMHMSSYLRQMEEAKHRFVDARGISIGAQLAERNWIPAVTHSRIEILGEALLEEDLYTVYTVEDIFKNLLYTARMDCYVVRDGRPVQVATGVITHGYGVVENGNRAKVVAWDERIDGALRNLPGEGA</sequence>
<dbReference type="Proteomes" id="UP001257627">
    <property type="component" value="Unassembled WGS sequence"/>
</dbReference>
<evidence type="ECO:0000313" key="1">
    <source>
        <dbReference type="EMBL" id="MDU8994364.1"/>
    </source>
</evidence>
<accession>A0ABU3UKF4</accession>
<evidence type="ECO:0008006" key="3">
    <source>
        <dbReference type="Google" id="ProtNLM"/>
    </source>
</evidence>
<organism evidence="1 2">
    <name type="scientific">Streptomyces mirabilis</name>
    <dbReference type="NCBI Taxonomy" id="68239"/>
    <lineage>
        <taxon>Bacteria</taxon>
        <taxon>Bacillati</taxon>
        <taxon>Actinomycetota</taxon>
        <taxon>Actinomycetes</taxon>
        <taxon>Kitasatosporales</taxon>
        <taxon>Streptomycetaceae</taxon>
        <taxon>Streptomyces</taxon>
    </lineage>
</organism>
<keyword evidence="2" id="KW-1185">Reference proteome</keyword>
<gene>
    <name evidence="1" type="ORF">PU648_18900</name>
</gene>
<dbReference type="RefSeq" id="WP_266996140.1">
    <property type="nucleotide sequence ID" value="NZ_JAPEPS010000001.1"/>
</dbReference>
<dbReference type="EMBL" id="JARAKF010000001">
    <property type="protein sequence ID" value="MDU8994364.1"/>
    <property type="molecule type" value="Genomic_DNA"/>
</dbReference>